<evidence type="ECO:0000256" key="4">
    <source>
        <dbReference type="ARBA" id="ARBA00023157"/>
    </source>
</evidence>
<dbReference type="PANTHER" id="PTHR15036">
    <property type="entry name" value="PIKACHURIN-LIKE PROTEIN"/>
    <property type="match status" value="1"/>
</dbReference>
<feature type="disulfide bond" evidence="7">
    <location>
        <begin position="1528"/>
        <end position="1555"/>
    </location>
</feature>
<evidence type="ECO:0000256" key="6">
    <source>
        <dbReference type="PROSITE-ProRule" id="PRU00076"/>
    </source>
</evidence>
<dbReference type="InterPro" id="IPR004850">
    <property type="entry name" value="NtA_dom"/>
</dbReference>
<dbReference type="InterPro" id="IPR036058">
    <property type="entry name" value="Kazal_dom_sf"/>
</dbReference>
<dbReference type="PANTHER" id="PTHR15036:SF85">
    <property type="entry name" value="SP2353, ISOFORM A"/>
    <property type="match status" value="1"/>
</dbReference>
<keyword evidence="5" id="KW-0325">Glycoprotein</keyword>
<feature type="domain" description="NtA" evidence="11">
    <location>
        <begin position="23"/>
        <end position="137"/>
    </location>
</feature>
<gene>
    <name evidence="13" type="ORF">TRIADDRAFT_57635</name>
</gene>
<dbReference type="Pfam" id="PF03146">
    <property type="entry name" value="NtA"/>
    <property type="match status" value="1"/>
</dbReference>
<evidence type="ECO:0000256" key="1">
    <source>
        <dbReference type="ARBA" id="ARBA00022536"/>
    </source>
</evidence>
<evidence type="ECO:0000256" key="2">
    <source>
        <dbReference type="ARBA" id="ARBA00022729"/>
    </source>
</evidence>
<dbReference type="SMART" id="SM00280">
    <property type="entry name" value="KAZAL"/>
    <property type="match status" value="2"/>
</dbReference>
<feature type="domain" description="EGF-like" evidence="10">
    <location>
        <begin position="293"/>
        <end position="330"/>
    </location>
</feature>
<feature type="domain" description="Laminin G" evidence="9">
    <location>
        <begin position="1016"/>
        <end position="1190"/>
    </location>
</feature>
<dbReference type="PhylomeDB" id="B3S003"/>
<dbReference type="Gene3D" id="3.30.60.30">
    <property type="match status" value="2"/>
</dbReference>
<keyword evidence="3" id="KW-0677">Repeat</keyword>
<evidence type="ECO:0000313" key="13">
    <source>
        <dbReference type="EMBL" id="EDV24304.1"/>
    </source>
</evidence>
<dbReference type="CTD" id="6754660"/>
<dbReference type="SMART" id="SM00179">
    <property type="entry name" value="EGF_CA"/>
    <property type="match status" value="3"/>
</dbReference>
<dbReference type="Pfam" id="PF00054">
    <property type="entry name" value="Laminin_G_1"/>
    <property type="match status" value="3"/>
</dbReference>
<dbReference type="GeneID" id="6754660"/>
<dbReference type="SMART" id="SM00282">
    <property type="entry name" value="LamG"/>
    <property type="match status" value="6"/>
</dbReference>
<dbReference type="Proteomes" id="UP000009022">
    <property type="component" value="Unassembled WGS sequence"/>
</dbReference>
<sequence>MLFKEFIFIYLATIAISSSSQRCSPSPLQQRISNADYVITAKVLNINRNQQQPTYSSNVEVIEVFKPPRLSLPLSITIDNFGNTRICRSNVNTNDTRILLFNGSSQKYVLSTSFEYVTEERLKLIRTAVQDPTGDHQLDSKVRTCSEIVCRMGATCSNEIQEGQCSCIDCHNLTKSEPVCASDLKVYSNTCQLERQSCLTGTQLNILPRDNCDTANPCNNITCENYSICRLESNGITDNNPTCRCPTNVCSLYYNPICGNNNKTYYTQCHMIQDSCQNNITVIKSYGGECASDATDCRTFRCFQNGQCLNRTFGYYTCQCPLGYTGTYCHQDQQDAIPSFHDGSYIRFKNTSTWDREVNLTIEFMPSVFDGLILIGGNLVSSNGDYFALSLRSRYIEASFELGSGKGTASSKIAVEVNRWYRATVKRSGRDFTIQVNEEPPVVGKVPGSLSELNSLTDIYLGTLPSGLSTSNQFRSRIQMNQNFGGCIRSLDINNIEYNLNVPSSNKPDNVVSYYQLTRCVAKNPCSPNPCQNGGGCSPLSGNRYFQCACPTDYAGLLCERRSAVSVCASNPCPANSTCTHEAGKSDSWKCLCPLGKIGQRCDQVLQSSPFSPYFGGQSYLEYTDKTSDYFAASSVTINLKVKPLKPNGLIFYGSQREDNRGDFILLNLVEGYLEFRFDLGSGTAVIRSASPLTLNNSHDINITRNGRYGTMRIDQQPEVRGIASGSFVLLSLFAPFYFGGHPNFAAMNSKTKIKTGLVGCIESVTINGQEKQLVKDAIYGAGVSSCNDCQRKPCQNGAQCSLGVQGYLCNCPQYYTGENCSQAIEVFGPSVAFDGGNVYTLRNNISADEKEFNFNTIELQLKTFNLHGLILWSGPRNYSQNQRRPFIALAVTNGNIQLRFNLGTQDNHITSTVRINDGNWHTIKAYRIGRQANLTVDTEFRSTTVSTGSPQIAVDGDLFLGGLNTTPKKNWNLYRYNYVGCIRNIQIQHHKVNIVTDLKVPQQHTTCEAFEVTGPSLAFDGRSAYPYLNNVDNRLTVSSIQSFQLSFKTLSSNGLILWHGNQKPGDFISVGIRNKFVELNYNLGSGTKTLTGGWQQVNDDKWHKVLVDRQSRYGNLTVDGRSITGFANPSATELNAADYLYLGGVENIAAKTSNLYYSFYEGCVKEVKLSGVSLNMQRDIQIRQRLYTCQQNAEFGPAYWFTPTSYITLLSAVTEKKNSFSSNRYEFLVRGYHNGLLLWLGQSQPNPNRDYLGVAIVNNRVQLRFNVGSGKIEIVVDVIVTDGYWHKVKIERNGSSGTLTVDGVSQKSNPREGASVLNVDGNILIGGTPNIATTTSNKYLENYRGCLKNFVIDGFVVNLQLMATESVNTKSCPGYEPPVSFSGSKAVRYLSDVNRGLRAFRQNSLRLTFKTRKSTAVLFWLGNDNDPRLRSDYMSAAVEAGYFKIRYNLGGGATSSTILTLRVDDNQWHTVYINRNLTNALLYVDHLETSAISLQFQQELNVASYFYLGGVPENNIDYTSNDNFIGCMANVEVNGKIVQLSDDAVDPNISLPRCQ</sequence>
<feature type="domain" description="Laminin G" evidence="9">
    <location>
        <begin position="1197"/>
        <end position="1373"/>
    </location>
</feature>
<evidence type="ECO:0000313" key="14">
    <source>
        <dbReference type="Proteomes" id="UP000009022"/>
    </source>
</evidence>
<dbReference type="SUPFAM" id="SSF100895">
    <property type="entry name" value="Kazal-type serine protease inhibitors"/>
    <property type="match status" value="2"/>
</dbReference>
<keyword evidence="2 8" id="KW-0732">Signal</keyword>
<dbReference type="RefSeq" id="XP_002113830.1">
    <property type="nucleotide sequence ID" value="XM_002113794.1"/>
</dbReference>
<dbReference type="SUPFAM" id="SSF49899">
    <property type="entry name" value="Concanavalin A-like lectins/glucanases"/>
    <property type="match status" value="6"/>
</dbReference>
<dbReference type="SUPFAM" id="SSF57196">
    <property type="entry name" value="EGF/Laminin"/>
    <property type="match status" value="1"/>
</dbReference>
<reference evidence="13 14" key="1">
    <citation type="journal article" date="2008" name="Nature">
        <title>The Trichoplax genome and the nature of placozoans.</title>
        <authorList>
            <person name="Srivastava M."/>
            <person name="Begovic E."/>
            <person name="Chapman J."/>
            <person name="Putnam N.H."/>
            <person name="Hellsten U."/>
            <person name="Kawashima T."/>
            <person name="Kuo A."/>
            <person name="Mitros T."/>
            <person name="Salamov A."/>
            <person name="Carpenter M.L."/>
            <person name="Signorovitch A.Y."/>
            <person name="Moreno M.A."/>
            <person name="Kamm K."/>
            <person name="Grimwood J."/>
            <person name="Schmutz J."/>
            <person name="Shapiro H."/>
            <person name="Grigoriev I.V."/>
            <person name="Buss L.W."/>
            <person name="Schierwater B."/>
            <person name="Dellaporta S.L."/>
            <person name="Rokhsar D.S."/>
        </authorList>
    </citation>
    <scope>NUCLEOTIDE SEQUENCE [LARGE SCALE GENOMIC DNA]</scope>
    <source>
        <strain evidence="13 14">Grell-BS-1999</strain>
    </source>
</reference>
<feature type="domain" description="EGF-like" evidence="10">
    <location>
        <begin position="522"/>
        <end position="560"/>
    </location>
</feature>
<dbReference type="eggNOG" id="KOG3514">
    <property type="taxonomic scope" value="Eukaryota"/>
</dbReference>
<dbReference type="EMBL" id="DS985246">
    <property type="protein sequence ID" value="EDV24304.1"/>
    <property type="molecule type" value="Genomic_DNA"/>
</dbReference>
<dbReference type="Pfam" id="PF02210">
    <property type="entry name" value="Laminin_G_2"/>
    <property type="match status" value="3"/>
</dbReference>
<feature type="domain" description="Laminin G" evidence="9">
    <location>
        <begin position="1379"/>
        <end position="1555"/>
    </location>
</feature>
<name>B3S003_TRIAD</name>
<dbReference type="InterPro" id="IPR013320">
    <property type="entry name" value="ConA-like_dom_sf"/>
</dbReference>
<dbReference type="InParanoid" id="B3S003"/>
<comment type="caution">
    <text evidence="6">Lacks conserved residue(s) required for the propagation of feature annotation.</text>
</comment>
<dbReference type="CDD" id="cd00054">
    <property type="entry name" value="EGF_CA"/>
    <property type="match status" value="2"/>
</dbReference>
<evidence type="ECO:0008006" key="15">
    <source>
        <dbReference type="Google" id="ProtNLM"/>
    </source>
</evidence>
<dbReference type="GO" id="GO:0005886">
    <property type="term" value="C:plasma membrane"/>
    <property type="evidence" value="ECO:0007669"/>
    <property type="project" value="GOC"/>
</dbReference>
<feature type="domain" description="Laminin G" evidence="9">
    <location>
        <begin position="610"/>
        <end position="790"/>
    </location>
</feature>
<dbReference type="eggNOG" id="KOG3509">
    <property type="taxonomic scope" value="Eukaryota"/>
</dbReference>
<dbReference type="Pfam" id="PF07648">
    <property type="entry name" value="Kazal_2"/>
    <property type="match status" value="2"/>
</dbReference>
<dbReference type="InterPro" id="IPR050372">
    <property type="entry name" value="Neurexin-related_CASP"/>
</dbReference>
<feature type="disulfide bond" evidence="6">
    <location>
        <begin position="812"/>
        <end position="821"/>
    </location>
</feature>
<dbReference type="InterPro" id="IPR001791">
    <property type="entry name" value="Laminin_G"/>
</dbReference>
<keyword evidence="1 6" id="KW-0245">EGF-like domain</keyword>
<dbReference type="FunCoup" id="B3S003">
    <property type="interactions" value="1225"/>
</dbReference>
<feature type="domain" description="Kazal-like" evidence="12">
    <location>
        <begin position="159"/>
        <end position="214"/>
    </location>
</feature>
<dbReference type="PROSITE" id="PS50026">
    <property type="entry name" value="EGF_3"/>
    <property type="match status" value="4"/>
</dbReference>
<feature type="domain" description="Kazal-like" evidence="12">
    <location>
        <begin position="237"/>
        <end position="292"/>
    </location>
</feature>
<dbReference type="SMART" id="SM00181">
    <property type="entry name" value="EGF"/>
    <property type="match status" value="5"/>
</dbReference>
<dbReference type="GO" id="GO:0043236">
    <property type="term" value="F:laminin binding"/>
    <property type="evidence" value="ECO:0007669"/>
    <property type="project" value="InterPro"/>
</dbReference>
<dbReference type="InterPro" id="IPR002350">
    <property type="entry name" value="Kazal_dom"/>
</dbReference>
<dbReference type="InterPro" id="IPR001881">
    <property type="entry name" value="EGF-like_Ca-bd_dom"/>
</dbReference>
<dbReference type="STRING" id="10228.B3S003"/>
<dbReference type="SUPFAM" id="SSF50242">
    <property type="entry name" value="TIMP-like"/>
    <property type="match status" value="1"/>
</dbReference>
<dbReference type="GO" id="GO:0043113">
    <property type="term" value="P:receptor clustering"/>
    <property type="evidence" value="ECO:0007669"/>
    <property type="project" value="InterPro"/>
</dbReference>
<dbReference type="PROSITE" id="PS51121">
    <property type="entry name" value="NTA"/>
    <property type="match status" value="1"/>
</dbReference>
<feature type="disulfide bond" evidence="6">
    <location>
        <begin position="550"/>
        <end position="559"/>
    </location>
</feature>
<dbReference type="FunFam" id="2.10.25.10:FF:000012">
    <property type="entry name" value="Delta-like protein"/>
    <property type="match status" value="1"/>
</dbReference>
<dbReference type="FunFam" id="2.60.120.200:FF:000401">
    <property type="entry name" value="Agrin"/>
    <property type="match status" value="1"/>
</dbReference>
<proteinExistence type="predicted"/>
<feature type="disulfide bond" evidence="6">
    <location>
        <begin position="593"/>
        <end position="602"/>
    </location>
</feature>
<evidence type="ECO:0000259" key="12">
    <source>
        <dbReference type="PROSITE" id="PS51465"/>
    </source>
</evidence>
<dbReference type="Gene3D" id="2.10.25.10">
    <property type="entry name" value="Laminin"/>
    <property type="match status" value="4"/>
</dbReference>
<feature type="domain" description="EGF-like" evidence="10">
    <location>
        <begin position="564"/>
        <end position="603"/>
    </location>
</feature>
<evidence type="ECO:0000256" key="5">
    <source>
        <dbReference type="ARBA" id="ARBA00023180"/>
    </source>
</evidence>
<keyword evidence="4 6" id="KW-1015">Disulfide bond</keyword>
<dbReference type="OMA" id="MFHNIPT"/>
<dbReference type="Gene3D" id="2.60.120.200">
    <property type="match status" value="6"/>
</dbReference>
<evidence type="ECO:0000256" key="7">
    <source>
        <dbReference type="PROSITE-ProRule" id="PRU00122"/>
    </source>
</evidence>
<dbReference type="HOGENOM" id="CLU_246162_0_0_1"/>
<dbReference type="InterPro" id="IPR000742">
    <property type="entry name" value="EGF"/>
</dbReference>
<dbReference type="GO" id="GO:0005509">
    <property type="term" value="F:calcium ion binding"/>
    <property type="evidence" value="ECO:0007669"/>
    <property type="project" value="InterPro"/>
</dbReference>
<dbReference type="Gene3D" id="2.40.50.120">
    <property type="match status" value="1"/>
</dbReference>
<feature type="chain" id="PRO_5002797115" description="Agrin" evidence="8">
    <location>
        <begin position="21"/>
        <end position="1556"/>
    </location>
</feature>
<protein>
    <recommendedName>
        <fullName evidence="15">Agrin</fullName>
    </recommendedName>
</protein>
<dbReference type="CDD" id="cd00104">
    <property type="entry name" value="KAZAL_FS"/>
    <property type="match status" value="2"/>
</dbReference>
<feature type="disulfide bond" evidence="6">
    <location>
        <begin position="320"/>
        <end position="329"/>
    </location>
</feature>
<organism evidence="13 14">
    <name type="scientific">Trichoplax adhaerens</name>
    <name type="common">Trichoplax reptans</name>
    <dbReference type="NCBI Taxonomy" id="10228"/>
    <lineage>
        <taxon>Eukaryota</taxon>
        <taxon>Metazoa</taxon>
        <taxon>Placozoa</taxon>
        <taxon>Uniplacotomia</taxon>
        <taxon>Trichoplacea</taxon>
        <taxon>Trichoplacidae</taxon>
        <taxon>Trichoplax</taxon>
    </lineage>
</organism>
<evidence type="ECO:0000259" key="11">
    <source>
        <dbReference type="PROSITE" id="PS51121"/>
    </source>
</evidence>
<evidence type="ECO:0000256" key="3">
    <source>
        <dbReference type="ARBA" id="ARBA00022737"/>
    </source>
</evidence>
<feature type="domain" description="EGF-like" evidence="10">
    <location>
        <begin position="788"/>
        <end position="822"/>
    </location>
</feature>
<dbReference type="PROSITE" id="PS51465">
    <property type="entry name" value="KAZAL_2"/>
    <property type="match status" value="2"/>
</dbReference>
<evidence type="ECO:0000259" key="9">
    <source>
        <dbReference type="PROSITE" id="PS50025"/>
    </source>
</evidence>
<accession>B3S003</accession>
<dbReference type="PROSITE" id="PS50025">
    <property type="entry name" value="LAM_G_DOMAIN"/>
    <property type="match status" value="6"/>
</dbReference>
<evidence type="ECO:0000259" key="10">
    <source>
        <dbReference type="PROSITE" id="PS50026"/>
    </source>
</evidence>
<feature type="disulfide bond" evidence="6">
    <location>
        <begin position="531"/>
        <end position="548"/>
    </location>
</feature>
<feature type="domain" description="Laminin G" evidence="9">
    <location>
        <begin position="335"/>
        <end position="520"/>
    </location>
</feature>
<evidence type="ECO:0000256" key="8">
    <source>
        <dbReference type="SAM" id="SignalP"/>
    </source>
</evidence>
<dbReference type="PROSITE" id="PS00022">
    <property type="entry name" value="EGF_1"/>
    <property type="match status" value="4"/>
</dbReference>
<feature type="signal peptide" evidence="8">
    <location>
        <begin position="1"/>
        <end position="20"/>
    </location>
</feature>
<keyword evidence="14" id="KW-1185">Reference proteome</keyword>
<feature type="domain" description="Laminin G" evidence="9">
    <location>
        <begin position="831"/>
        <end position="1008"/>
    </location>
</feature>
<dbReference type="KEGG" id="tad:TRIADDRAFT_57635"/>
<dbReference type="PROSITE" id="PS01186">
    <property type="entry name" value="EGF_2"/>
    <property type="match status" value="1"/>
</dbReference>
<dbReference type="InterPro" id="IPR008993">
    <property type="entry name" value="TIMP-like_OB-fold"/>
</dbReference>
<dbReference type="CDD" id="cd00110">
    <property type="entry name" value="LamG"/>
    <property type="match status" value="6"/>
</dbReference>
<dbReference type="OrthoDB" id="10014052at2759"/>